<keyword evidence="5 13" id="KW-0812">Transmembrane</keyword>
<keyword evidence="3" id="KW-0399">Innate immunity</keyword>
<dbReference type="EMBL" id="VSWD01000010">
    <property type="protein sequence ID" value="KAK3090031.1"/>
    <property type="molecule type" value="Genomic_DNA"/>
</dbReference>
<dbReference type="PANTHER" id="PTHR24365:SF522">
    <property type="entry name" value="LOW QUALITY PROTEIN: TOLL-LIKE RECEPTOR 13-RELATED"/>
    <property type="match status" value="1"/>
</dbReference>
<dbReference type="PIRSF" id="PIRSF037595">
    <property type="entry name" value="Toll-like_receptor"/>
    <property type="match status" value="1"/>
</dbReference>
<dbReference type="Gene3D" id="3.40.50.10140">
    <property type="entry name" value="Toll/interleukin-1 receptor homology (TIR) domain"/>
    <property type="match status" value="1"/>
</dbReference>
<keyword evidence="6 14" id="KW-0732">Signal</keyword>
<evidence type="ECO:0000256" key="11">
    <source>
        <dbReference type="ARBA" id="ARBA00023170"/>
    </source>
</evidence>
<feature type="signal peptide" evidence="14">
    <location>
        <begin position="1"/>
        <end position="25"/>
    </location>
</feature>
<name>A0AA88Y5T3_PINIB</name>
<dbReference type="Proteomes" id="UP001186944">
    <property type="component" value="Unassembled WGS sequence"/>
</dbReference>
<organism evidence="16 17">
    <name type="scientific">Pinctada imbricata</name>
    <name type="common">Atlantic pearl-oyster</name>
    <name type="synonym">Pinctada martensii</name>
    <dbReference type="NCBI Taxonomy" id="66713"/>
    <lineage>
        <taxon>Eukaryota</taxon>
        <taxon>Metazoa</taxon>
        <taxon>Spiralia</taxon>
        <taxon>Lophotrochozoa</taxon>
        <taxon>Mollusca</taxon>
        <taxon>Bivalvia</taxon>
        <taxon>Autobranchia</taxon>
        <taxon>Pteriomorphia</taxon>
        <taxon>Pterioida</taxon>
        <taxon>Pterioidea</taxon>
        <taxon>Pteriidae</taxon>
        <taxon>Pinctada</taxon>
    </lineage>
</organism>
<evidence type="ECO:0000256" key="1">
    <source>
        <dbReference type="ARBA" id="ARBA00004479"/>
    </source>
</evidence>
<evidence type="ECO:0000256" key="6">
    <source>
        <dbReference type="ARBA" id="ARBA00022729"/>
    </source>
</evidence>
<feature type="transmembrane region" description="Helical" evidence="13">
    <location>
        <begin position="695"/>
        <end position="719"/>
    </location>
</feature>
<dbReference type="AlphaFoldDB" id="A0AA88Y5T3"/>
<keyword evidence="17" id="KW-1185">Reference proteome</keyword>
<dbReference type="SMART" id="SM00255">
    <property type="entry name" value="TIR"/>
    <property type="match status" value="1"/>
</dbReference>
<dbReference type="GO" id="GO:0004888">
    <property type="term" value="F:transmembrane signaling receptor activity"/>
    <property type="evidence" value="ECO:0007669"/>
    <property type="project" value="InterPro"/>
</dbReference>
<evidence type="ECO:0000256" key="4">
    <source>
        <dbReference type="ARBA" id="ARBA00022614"/>
    </source>
</evidence>
<dbReference type="SUPFAM" id="SSF52058">
    <property type="entry name" value="L domain-like"/>
    <property type="match status" value="2"/>
</dbReference>
<dbReference type="FunFam" id="3.40.50.10140:FF:000001">
    <property type="entry name" value="Toll-like receptor 2"/>
    <property type="match status" value="1"/>
</dbReference>
<protein>
    <recommendedName>
        <fullName evidence="15">TIR domain-containing protein</fullName>
    </recommendedName>
</protein>
<keyword evidence="9 13" id="KW-1133">Transmembrane helix</keyword>
<evidence type="ECO:0000256" key="12">
    <source>
        <dbReference type="ARBA" id="ARBA00023180"/>
    </source>
</evidence>
<dbReference type="PANTHER" id="PTHR24365">
    <property type="entry name" value="TOLL-LIKE RECEPTOR"/>
    <property type="match status" value="1"/>
</dbReference>
<keyword evidence="12" id="KW-0325">Glycoprotein</keyword>
<dbReference type="Pfam" id="PF01582">
    <property type="entry name" value="TIR"/>
    <property type="match status" value="1"/>
</dbReference>
<evidence type="ECO:0000256" key="5">
    <source>
        <dbReference type="ARBA" id="ARBA00022692"/>
    </source>
</evidence>
<feature type="chain" id="PRO_5041739750" description="TIR domain-containing protein" evidence="14">
    <location>
        <begin position="26"/>
        <end position="893"/>
    </location>
</feature>
<evidence type="ECO:0000259" key="15">
    <source>
        <dbReference type="PROSITE" id="PS50104"/>
    </source>
</evidence>
<evidence type="ECO:0000313" key="16">
    <source>
        <dbReference type="EMBL" id="KAK3090031.1"/>
    </source>
</evidence>
<comment type="similarity">
    <text evidence="2">Belongs to the Toll-like receptor family.</text>
</comment>
<dbReference type="Pfam" id="PF13855">
    <property type="entry name" value="LRR_8"/>
    <property type="match status" value="2"/>
</dbReference>
<evidence type="ECO:0000256" key="10">
    <source>
        <dbReference type="ARBA" id="ARBA00023136"/>
    </source>
</evidence>
<dbReference type="InterPro" id="IPR000157">
    <property type="entry name" value="TIR_dom"/>
</dbReference>
<evidence type="ECO:0000256" key="13">
    <source>
        <dbReference type="SAM" id="Phobius"/>
    </source>
</evidence>
<evidence type="ECO:0000313" key="17">
    <source>
        <dbReference type="Proteomes" id="UP001186944"/>
    </source>
</evidence>
<dbReference type="GO" id="GO:0005886">
    <property type="term" value="C:plasma membrane"/>
    <property type="evidence" value="ECO:0007669"/>
    <property type="project" value="TreeGrafter"/>
</dbReference>
<dbReference type="PRINTS" id="PR01537">
    <property type="entry name" value="INTRLKN1R1F"/>
</dbReference>
<gene>
    <name evidence="16" type="ORF">FSP39_008664</name>
</gene>
<dbReference type="GO" id="GO:0045087">
    <property type="term" value="P:innate immune response"/>
    <property type="evidence" value="ECO:0007669"/>
    <property type="project" value="UniProtKB-KW"/>
</dbReference>
<dbReference type="InterPro" id="IPR035897">
    <property type="entry name" value="Toll_tir_struct_dom_sf"/>
</dbReference>
<evidence type="ECO:0000256" key="2">
    <source>
        <dbReference type="ARBA" id="ARBA00009634"/>
    </source>
</evidence>
<proteinExistence type="inferred from homology"/>
<accession>A0AA88Y5T3</accession>
<reference evidence="16" key="1">
    <citation type="submission" date="2019-08" db="EMBL/GenBank/DDBJ databases">
        <title>The improved chromosome-level genome for the pearl oyster Pinctada fucata martensii using PacBio sequencing and Hi-C.</title>
        <authorList>
            <person name="Zheng Z."/>
        </authorList>
    </citation>
    <scope>NUCLEOTIDE SEQUENCE</scope>
    <source>
        <strain evidence="16">ZZ-2019</strain>
        <tissue evidence="16">Adductor muscle</tissue>
    </source>
</reference>
<comment type="subcellular location">
    <subcellularLocation>
        <location evidence="1">Membrane</location>
        <topology evidence="1">Single-pass type I membrane protein</topology>
    </subcellularLocation>
</comment>
<evidence type="ECO:0000256" key="3">
    <source>
        <dbReference type="ARBA" id="ARBA00022588"/>
    </source>
</evidence>
<dbReference type="InterPro" id="IPR017241">
    <property type="entry name" value="Toll-like_receptor"/>
</dbReference>
<dbReference type="SMART" id="SM00369">
    <property type="entry name" value="LRR_TYP"/>
    <property type="match status" value="7"/>
</dbReference>
<dbReference type="InterPro" id="IPR001611">
    <property type="entry name" value="Leu-rich_rpt"/>
</dbReference>
<evidence type="ECO:0000256" key="7">
    <source>
        <dbReference type="ARBA" id="ARBA00022737"/>
    </source>
</evidence>
<dbReference type="SUPFAM" id="SSF52200">
    <property type="entry name" value="Toll/Interleukin receptor TIR domain"/>
    <property type="match status" value="1"/>
</dbReference>
<dbReference type="PROSITE" id="PS50104">
    <property type="entry name" value="TIR"/>
    <property type="match status" value="1"/>
</dbReference>
<comment type="caution">
    <text evidence="16">The sequence shown here is derived from an EMBL/GenBank/DDBJ whole genome shotgun (WGS) entry which is preliminary data.</text>
</comment>
<dbReference type="GO" id="GO:0002224">
    <property type="term" value="P:toll-like receptor signaling pathway"/>
    <property type="evidence" value="ECO:0007669"/>
    <property type="project" value="InterPro"/>
</dbReference>
<keyword evidence="10 13" id="KW-0472">Membrane</keyword>
<evidence type="ECO:0000256" key="8">
    <source>
        <dbReference type="ARBA" id="ARBA00022859"/>
    </source>
</evidence>
<keyword evidence="7" id="KW-0677">Repeat</keyword>
<dbReference type="PROSITE" id="PS51450">
    <property type="entry name" value="LRR"/>
    <property type="match status" value="2"/>
</dbReference>
<feature type="domain" description="TIR" evidence="15">
    <location>
        <begin position="750"/>
        <end position="891"/>
    </location>
</feature>
<evidence type="ECO:0000256" key="9">
    <source>
        <dbReference type="ARBA" id="ARBA00022989"/>
    </source>
</evidence>
<dbReference type="Gene3D" id="3.80.10.10">
    <property type="entry name" value="Ribonuclease Inhibitor"/>
    <property type="match status" value="3"/>
</dbReference>
<sequence length="893" mass="103387">MFKPVMKGLAYATMILLLTATSANCKKGNCTFEGLKNCYCYNFPDTDEVMKYDCSQRKLKKIPIFPTNSTATIINLNENEITTFEEGSLFPSSLTFLDLSHNQLRDFTSSAFRGLTALKQLNLSDNLFLSRNTVLPRDLFSDLIRLEELNIQINAERQLTGKSESHVIVYSDAFVQLKNLSTLLLDALYFPVFSQNFSDLISLKTLSLSGETGICSLVFLNSSAFSPFVSLETLNLTFCRLQWIEMETFKTLTFLNTLDISKNDELTFNVLPNVTYDLQFLRTMKELRLTKLHCTFGMGTVITLNQSRYVSNTSIEILYLDSNRINTIEFGASKNLPPTLKKLYLMDNRFTFGTYLFEGASLPNITDFDGSYQYTSHDPTKPDNRVFDCNDRKNQQRGLSLGRRSLREWRAEYFKQQGGDFKAAMSNLNSVSKGRIFPKVIVKIYIPSTLRRGRFISSTLEYPVPKFEVNDNQVEYLDFSTNAFPLLDGPVMGFHKIKYLNFSNIFCSNITLKFFSHFGSLENLTLSYNNLESPFRNDSDGKIFAPLQRLVHLDISENKITTLNSRFFRGLRNLRVLDLHSNSISEWKAEIKHMVNLTKLILYDNKLNSLSTLLMKEIEAIIGEQSDEVKLKVDFSNNAFSCSCDTIQQMKWFLKYKSHLINFNKLYCKFTNDTRLSFSQLEQTVSEFDKKCNSYLSIILGISALILVVLVLLVSAILYRYRWKLRYLYYMSRNKYKGYKLLSQSDSEDYDYDVFVSYADEDKDFVLSQMMEKLEELFEFRLCLSSRDFQPGTPIAANITNAINRSRKTVAVITKHFLTSYWCMFEFNMARMESLYSRNGKEILLLIFYEKMNLKNLPHQVLELINNNSFIEFPHHPQGNEVFWHKIRDTINS</sequence>
<keyword evidence="8" id="KW-0391">Immunity</keyword>
<keyword evidence="11" id="KW-0675">Receptor</keyword>
<dbReference type="InterPro" id="IPR003591">
    <property type="entry name" value="Leu-rich_rpt_typical-subtyp"/>
</dbReference>
<keyword evidence="4" id="KW-0433">Leucine-rich repeat</keyword>
<dbReference type="InterPro" id="IPR032675">
    <property type="entry name" value="LRR_dom_sf"/>
</dbReference>
<evidence type="ECO:0000256" key="14">
    <source>
        <dbReference type="SAM" id="SignalP"/>
    </source>
</evidence>